<comment type="caution">
    <text evidence="2">The sequence shown here is derived from an EMBL/GenBank/DDBJ whole genome shotgun (WGS) entry which is preliminary data.</text>
</comment>
<evidence type="ECO:0000313" key="3">
    <source>
        <dbReference type="Proteomes" id="UP000321363"/>
    </source>
</evidence>
<accession>A0A5C6VV40</accession>
<dbReference type="Proteomes" id="UP000321363">
    <property type="component" value="Unassembled WGS sequence"/>
</dbReference>
<sequence>MVNIVNSANNNQRKERDHPEQYKTDKETLFDRFESEQHVDPIPMEDLKKEKREEKQKHKTKDESASEDKYK</sequence>
<keyword evidence="3" id="KW-1185">Reference proteome</keyword>
<name>A0A5C6VV40_9BACI</name>
<evidence type="ECO:0000313" key="2">
    <source>
        <dbReference type="EMBL" id="TXC89263.1"/>
    </source>
</evidence>
<feature type="compositionally biased region" description="Polar residues" evidence="1">
    <location>
        <begin position="1"/>
        <end position="11"/>
    </location>
</feature>
<gene>
    <name evidence="2" type="ORF">FS935_17460</name>
</gene>
<dbReference type="EMBL" id="VOQF01000012">
    <property type="protein sequence ID" value="TXC89263.1"/>
    <property type="molecule type" value="Genomic_DNA"/>
</dbReference>
<dbReference type="OrthoDB" id="2454814at2"/>
<reference evidence="2 3" key="1">
    <citation type="journal article" date="2005" name="Int. J. Syst. Evol. Microbiol.">
        <title>Bacillus litoralis sp. nov., isolated from a tidal flat of the Yellow Sea in Korea.</title>
        <authorList>
            <person name="Yoon J.H."/>
            <person name="Oh T.K."/>
        </authorList>
    </citation>
    <scope>NUCLEOTIDE SEQUENCE [LARGE SCALE GENOMIC DNA]</scope>
    <source>
        <strain evidence="2 3">SW-211</strain>
    </source>
</reference>
<feature type="compositionally biased region" description="Basic and acidic residues" evidence="1">
    <location>
        <begin position="12"/>
        <end position="71"/>
    </location>
</feature>
<dbReference type="AlphaFoldDB" id="A0A5C6VV40"/>
<evidence type="ECO:0000256" key="1">
    <source>
        <dbReference type="SAM" id="MobiDB-lite"/>
    </source>
</evidence>
<proteinExistence type="predicted"/>
<protein>
    <submittedName>
        <fullName evidence="2">Uncharacterized protein</fullName>
    </submittedName>
</protein>
<feature type="region of interest" description="Disordered" evidence="1">
    <location>
        <begin position="1"/>
        <end position="71"/>
    </location>
</feature>
<organism evidence="2 3">
    <name type="scientific">Metabacillus litoralis</name>
    <dbReference type="NCBI Taxonomy" id="152268"/>
    <lineage>
        <taxon>Bacteria</taxon>
        <taxon>Bacillati</taxon>
        <taxon>Bacillota</taxon>
        <taxon>Bacilli</taxon>
        <taxon>Bacillales</taxon>
        <taxon>Bacillaceae</taxon>
        <taxon>Metabacillus</taxon>
    </lineage>
</organism>